<dbReference type="Gramene" id="KXG31556">
    <property type="protein sequence ID" value="KXG31556"/>
    <property type="gene ID" value="SORBI_3003G017900"/>
</dbReference>
<dbReference type="FunCoup" id="A0A1B6Q0V2">
    <property type="interactions" value="116"/>
</dbReference>
<proteinExistence type="predicted"/>
<dbReference type="InParanoid" id="A0A1B6Q0V2"/>
<accession>A0A1B6Q0V2</accession>
<organism evidence="1 2">
    <name type="scientific">Sorghum bicolor</name>
    <name type="common">Sorghum</name>
    <name type="synonym">Sorghum vulgare</name>
    <dbReference type="NCBI Taxonomy" id="4558"/>
    <lineage>
        <taxon>Eukaryota</taxon>
        <taxon>Viridiplantae</taxon>
        <taxon>Streptophyta</taxon>
        <taxon>Embryophyta</taxon>
        <taxon>Tracheophyta</taxon>
        <taxon>Spermatophyta</taxon>
        <taxon>Magnoliopsida</taxon>
        <taxon>Liliopsida</taxon>
        <taxon>Poales</taxon>
        <taxon>Poaceae</taxon>
        <taxon>PACMAD clade</taxon>
        <taxon>Panicoideae</taxon>
        <taxon>Andropogonodae</taxon>
        <taxon>Andropogoneae</taxon>
        <taxon>Sorghinae</taxon>
        <taxon>Sorghum</taxon>
    </lineage>
</organism>
<dbReference type="Proteomes" id="UP000000768">
    <property type="component" value="Chromosome 3"/>
</dbReference>
<dbReference type="SUPFAM" id="SSF50965">
    <property type="entry name" value="Galactose oxidase, central domain"/>
    <property type="match status" value="1"/>
</dbReference>
<dbReference type="eggNOG" id="ENOG502R52Q">
    <property type="taxonomic scope" value="Eukaryota"/>
</dbReference>
<gene>
    <name evidence="1" type="ORF">SORBI_3003G017900</name>
</gene>
<evidence type="ECO:0000313" key="1">
    <source>
        <dbReference type="EMBL" id="KXG31556.2"/>
    </source>
</evidence>
<reference evidence="2" key="2">
    <citation type="journal article" date="2018" name="Plant J.">
        <title>The Sorghum bicolor reference genome: improved assembly, gene annotations, a transcriptome atlas, and signatures of genome organization.</title>
        <authorList>
            <person name="McCormick R.F."/>
            <person name="Truong S.K."/>
            <person name="Sreedasyam A."/>
            <person name="Jenkins J."/>
            <person name="Shu S."/>
            <person name="Sims D."/>
            <person name="Kennedy M."/>
            <person name="Amirebrahimi M."/>
            <person name="Weers B.D."/>
            <person name="McKinley B."/>
            <person name="Mattison A."/>
            <person name="Morishige D.T."/>
            <person name="Grimwood J."/>
            <person name="Schmutz J."/>
            <person name="Mullet J.E."/>
        </authorList>
    </citation>
    <scope>NUCLEOTIDE SEQUENCE [LARGE SCALE GENOMIC DNA]</scope>
    <source>
        <strain evidence="2">cv. BTx623</strain>
    </source>
</reference>
<dbReference type="EMBL" id="CM000762">
    <property type="protein sequence ID" value="KXG31556.2"/>
    <property type="molecule type" value="Genomic_DNA"/>
</dbReference>
<evidence type="ECO:0000313" key="2">
    <source>
        <dbReference type="Proteomes" id="UP000000768"/>
    </source>
</evidence>
<sequence>MKIQENMLGYYGQRDYVCIAAPAHGGGADHRPLCSVLVGCTSFGGPFRHNLRLHRFRVAQSGRVIGQSDDLLEPLFGVSPSDVPSIGHADDGQTEFDDAMAALGPDGKHLYIICVHRPVLSSDVASCGGGRATEIVVFPPKVFRVDTGDMSLSPMRPLPFTRASYEAISAHGALWVPVVLLTKAVENCPSEWRLFIYRLVEVDDDDGSWVEVTSADFQYELSRGFRYGGTLIQGYAVISDRFILLSFIDSTFFCFDCANGTLAPVTTEESSSSTLLLHQYVPISGKGVHFEGAIYFIRGTKLFAYRYSPLDPRPLAPPLEIDTIWPYDEEGYGFVVHLAGHILCAVWINMKRRCGCTTRHVLITTFNIGGHTHGTGCFIPSDVEVLHSTCRRIGMLRTEEPRPECYDFFCFLQEYPDTEPRFDPSVPSELGVFDGIHRVPDMLPTCRKFLSKKHGTLSLEECNVAIRSDFYFICQVDQRSLVYQVSISGGKLACNEKVLDALVCLDTVRPGDVGIDDPPEWFFVHHGSMLDVIPSLPYYNHYVVDVERKCYNIHKNKRSKLFFSAVFRVGQYTVALCDTLQDVYVLNQNNFQWRRQKTSSRSLDLSHKVKISGFVDLGDDAFMISDAETNNCFLFDLKRGEWFAVEPPRGYIFWQYAAGLLNGRSIFAEGFIYTCSAGGLIAFELIDKNDSYCLGQPIMLNSSWKYIFGERRFLSFDSVCKGEIDSSIVFCVVQGCPMAVPFTSRHHFAATTVHVKLQKTLRETKEPVSIDRVGVVCSSIDQNGRILTNYAFAL</sequence>
<dbReference type="OMA" id="DYVCISS"/>
<reference evidence="1 2" key="1">
    <citation type="journal article" date="2009" name="Nature">
        <title>The Sorghum bicolor genome and the diversification of grasses.</title>
        <authorList>
            <person name="Paterson A.H."/>
            <person name="Bowers J.E."/>
            <person name="Bruggmann R."/>
            <person name="Dubchak I."/>
            <person name="Grimwood J."/>
            <person name="Gundlach H."/>
            <person name="Haberer G."/>
            <person name="Hellsten U."/>
            <person name="Mitros T."/>
            <person name="Poliakov A."/>
            <person name="Schmutz J."/>
            <person name="Spannagl M."/>
            <person name="Tang H."/>
            <person name="Wang X."/>
            <person name="Wicker T."/>
            <person name="Bharti A.K."/>
            <person name="Chapman J."/>
            <person name="Feltus F.A."/>
            <person name="Gowik U."/>
            <person name="Grigoriev I.V."/>
            <person name="Lyons E."/>
            <person name="Maher C.A."/>
            <person name="Martis M."/>
            <person name="Narechania A."/>
            <person name="Otillar R.P."/>
            <person name="Penning B.W."/>
            <person name="Salamov A.A."/>
            <person name="Wang Y."/>
            <person name="Zhang L."/>
            <person name="Carpita N.C."/>
            <person name="Freeling M."/>
            <person name="Gingle A.R."/>
            <person name="Hash C.T."/>
            <person name="Keller B."/>
            <person name="Klein P."/>
            <person name="Kresovich S."/>
            <person name="McCann M.C."/>
            <person name="Ming R."/>
            <person name="Peterson D.G."/>
            <person name="Mehboob-ur-Rahman"/>
            <person name="Ware D."/>
            <person name="Westhoff P."/>
            <person name="Mayer K.F."/>
            <person name="Messing J."/>
            <person name="Rokhsar D.S."/>
        </authorList>
    </citation>
    <scope>NUCLEOTIDE SEQUENCE [LARGE SCALE GENOMIC DNA]</scope>
    <source>
        <strain evidence="2">cv. BTx623</strain>
    </source>
</reference>
<name>A0A1B6Q0V2_SORBI</name>
<protein>
    <submittedName>
        <fullName evidence="1">Uncharacterized protein</fullName>
    </submittedName>
</protein>
<dbReference type="InterPro" id="IPR011043">
    <property type="entry name" value="Gal_Oxase/kelch_b-propeller"/>
</dbReference>
<dbReference type="AlphaFoldDB" id="A0A1B6Q0V2"/>
<keyword evidence="2" id="KW-1185">Reference proteome</keyword>